<dbReference type="RefSeq" id="WP_147452776.1">
    <property type="nucleotide sequence ID" value="NZ_RAWI01001329.1"/>
</dbReference>
<evidence type="ECO:0000313" key="2">
    <source>
        <dbReference type="EMBL" id="RKH76544.1"/>
    </source>
</evidence>
<dbReference type="InterPro" id="IPR018704">
    <property type="entry name" value="SecYEG/CpoB_TPR"/>
</dbReference>
<evidence type="ECO:0000313" key="3">
    <source>
        <dbReference type="Proteomes" id="UP000278907"/>
    </source>
</evidence>
<organism evidence="2 3">
    <name type="scientific">Corallococcus praedator</name>
    <dbReference type="NCBI Taxonomy" id="2316724"/>
    <lineage>
        <taxon>Bacteria</taxon>
        <taxon>Pseudomonadati</taxon>
        <taxon>Myxococcota</taxon>
        <taxon>Myxococcia</taxon>
        <taxon>Myxococcales</taxon>
        <taxon>Cystobacterineae</taxon>
        <taxon>Myxococcaceae</taxon>
        <taxon>Corallococcus</taxon>
    </lineage>
</organism>
<dbReference type="Gene3D" id="1.25.40.10">
    <property type="entry name" value="Tetratricopeptide repeat domain"/>
    <property type="match status" value="1"/>
</dbReference>
<dbReference type="SUPFAM" id="SSF48452">
    <property type="entry name" value="TPR-like"/>
    <property type="match status" value="1"/>
</dbReference>
<protein>
    <recommendedName>
        <fullName evidence="1">Ancillary SecYEG translocon subunit/Cell division coordinator CpoB TPR domain-containing protein</fullName>
    </recommendedName>
</protein>
<feature type="domain" description="Ancillary SecYEG translocon subunit/Cell division coordinator CpoB TPR" evidence="1">
    <location>
        <begin position="2"/>
        <end position="82"/>
    </location>
</feature>
<sequence>DETTARTLIATVLTDFPDTRAAASAAFLHADLDHDDGNADSATVFYRRAIAIAPSSDDAGLARMRLAGMAFARADYDSALAEFGVYLDSFPAGKRAQQALYWSAQTLRANANPDSAVTILRRTRAMDPFTYYG</sequence>
<accession>A0ABX9Q4J6</accession>
<feature type="non-terminal residue" evidence="2">
    <location>
        <position position="133"/>
    </location>
</feature>
<dbReference type="InterPro" id="IPR019734">
    <property type="entry name" value="TPR_rpt"/>
</dbReference>
<comment type="caution">
    <text evidence="2">The sequence shown here is derived from an EMBL/GenBank/DDBJ whole genome shotgun (WGS) entry which is preliminary data.</text>
</comment>
<proteinExistence type="predicted"/>
<dbReference type="Proteomes" id="UP000278907">
    <property type="component" value="Unassembled WGS sequence"/>
</dbReference>
<dbReference type="InterPro" id="IPR011990">
    <property type="entry name" value="TPR-like_helical_dom_sf"/>
</dbReference>
<keyword evidence="3" id="KW-1185">Reference proteome</keyword>
<dbReference type="EMBL" id="RAWI01001329">
    <property type="protein sequence ID" value="RKH76544.1"/>
    <property type="molecule type" value="Genomic_DNA"/>
</dbReference>
<dbReference type="Pfam" id="PF13174">
    <property type="entry name" value="TPR_6"/>
    <property type="match status" value="1"/>
</dbReference>
<evidence type="ECO:0000259" key="1">
    <source>
        <dbReference type="Pfam" id="PF09976"/>
    </source>
</evidence>
<gene>
    <name evidence="2" type="ORF">D7Y13_44345</name>
</gene>
<dbReference type="Pfam" id="PF09976">
    <property type="entry name" value="TPR_21"/>
    <property type="match status" value="1"/>
</dbReference>
<reference evidence="2 3" key="1">
    <citation type="submission" date="2018-09" db="EMBL/GenBank/DDBJ databases">
        <authorList>
            <person name="Livingstone P.G."/>
            <person name="Whitworth D.E."/>
        </authorList>
    </citation>
    <scope>NUCLEOTIDE SEQUENCE [LARGE SCALE GENOMIC DNA]</scope>
    <source>
        <strain evidence="2 3">CA031B</strain>
    </source>
</reference>
<feature type="non-terminal residue" evidence="2">
    <location>
        <position position="1"/>
    </location>
</feature>
<name>A0ABX9Q4J6_9BACT</name>